<keyword evidence="3" id="KW-1185">Reference proteome</keyword>
<feature type="compositionally biased region" description="Polar residues" evidence="1">
    <location>
        <begin position="537"/>
        <end position="549"/>
    </location>
</feature>
<dbReference type="Proteomes" id="UP001327560">
    <property type="component" value="Chromosome 9"/>
</dbReference>
<feature type="compositionally biased region" description="Low complexity" evidence="1">
    <location>
        <begin position="41"/>
        <end position="61"/>
    </location>
</feature>
<evidence type="ECO:0000313" key="3">
    <source>
        <dbReference type="Proteomes" id="UP001327560"/>
    </source>
</evidence>
<feature type="compositionally biased region" description="Basic and acidic residues" evidence="1">
    <location>
        <begin position="267"/>
        <end position="281"/>
    </location>
</feature>
<dbReference type="PANTHER" id="PTHR33472:SF24">
    <property type="entry name" value="VEGETATIVE CELL WALL PROTEIN GP1-LIKE"/>
    <property type="match status" value="1"/>
</dbReference>
<feature type="compositionally biased region" description="Low complexity" evidence="1">
    <location>
        <begin position="74"/>
        <end position="88"/>
    </location>
</feature>
<feature type="compositionally biased region" description="Low complexity" evidence="1">
    <location>
        <begin position="293"/>
        <end position="310"/>
    </location>
</feature>
<dbReference type="PANTHER" id="PTHR33472">
    <property type="entry name" value="OS01G0106600 PROTEIN"/>
    <property type="match status" value="1"/>
</dbReference>
<feature type="region of interest" description="Disordered" evidence="1">
    <location>
        <begin position="1"/>
        <end position="191"/>
    </location>
</feature>
<gene>
    <name evidence="2" type="ORF">Cni_G29434</name>
</gene>
<reference evidence="2 3" key="1">
    <citation type="submission" date="2023-10" db="EMBL/GenBank/DDBJ databases">
        <title>Chromosome-scale genome assembly provides insights into flower coloration mechanisms of Canna indica.</title>
        <authorList>
            <person name="Li C."/>
        </authorList>
    </citation>
    <scope>NUCLEOTIDE SEQUENCE [LARGE SCALE GENOMIC DNA]</scope>
    <source>
        <tissue evidence="2">Flower</tissue>
    </source>
</reference>
<feature type="compositionally biased region" description="Polar residues" evidence="1">
    <location>
        <begin position="91"/>
        <end position="110"/>
    </location>
</feature>
<name>A0AAQ3L4Z1_9LILI</name>
<feature type="compositionally biased region" description="Pro residues" evidence="1">
    <location>
        <begin position="172"/>
        <end position="184"/>
    </location>
</feature>
<feature type="region of interest" description="Disordered" evidence="1">
    <location>
        <begin position="471"/>
        <end position="549"/>
    </location>
</feature>
<dbReference type="EMBL" id="CP136898">
    <property type="protein sequence ID" value="WOL20629.1"/>
    <property type="molecule type" value="Genomic_DNA"/>
</dbReference>
<evidence type="ECO:0000313" key="2">
    <source>
        <dbReference type="EMBL" id="WOL20629.1"/>
    </source>
</evidence>
<organism evidence="2 3">
    <name type="scientific">Canna indica</name>
    <name type="common">Indian-shot</name>
    <dbReference type="NCBI Taxonomy" id="4628"/>
    <lineage>
        <taxon>Eukaryota</taxon>
        <taxon>Viridiplantae</taxon>
        <taxon>Streptophyta</taxon>
        <taxon>Embryophyta</taxon>
        <taxon>Tracheophyta</taxon>
        <taxon>Spermatophyta</taxon>
        <taxon>Magnoliopsida</taxon>
        <taxon>Liliopsida</taxon>
        <taxon>Zingiberales</taxon>
        <taxon>Cannaceae</taxon>
        <taxon>Canna</taxon>
    </lineage>
</organism>
<proteinExistence type="predicted"/>
<evidence type="ECO:0000256" key="1">
    <source>
        <dbReference type="SAM" id="MobiDB-lite"/>
    </source>
</evidence>
<feature type="compositionally biased region" description="Low complexity" evidence="1">
    <location>
        <begin position="111"/>
        <end position="150"/>
    </location>
</feature>
<dbReference type="AlphaFoldDB" id="A0AAQ3L4Z1"/>
<accession>A0AAQ3L4Z1</accession>
<protein>
    <submittedName>
        <fullName evidence="2">Proteoglycan 4</fullName>
    </submittedName>
</protein>
<feature type="region of interest" description="Disordered" evidence="1">
    <location>
        <begin position="267"/>
        <end position="313"/>
    </location>
</feature>
<sequence length="549" mass="60905">MAERPSRPQPFRFWMPSYSSSPNKSAGRRVPSRQKSQTETSLEPPAQAESPPPSSAASRRPTLARRDSRPPTPTSSQNRRSSQSQPRNQDGKQPSRSRLEIQSPSATRAASKSPMSSQSTSSYRHSSASAQVKSQLHSKSSSPNSQPKSPATKRSSSNKPVSLPHETKPKNKPMPPSSAQPIPEPTKEHIRQDQNFPHVTINSLEQTPLQSYASEKEIMKINVEKMEPFKSHMLEDGNKQINPSNAPDLNLTSEEIGELNKVRLTQDRNEQKPLIGVDDKFNGQTDVAPMSSNKNAENTQDNNNNQAQDGANRKERKIAITTIPEDSFFDGKRAIFKEEIKEGLSRLVQKINAGHSGQFKNGSSANVITLAGKNNGASMVIGYEGMAAESFSHTYEGHKLGNNEVEACSSKNGGMWNDDEHAAFTARINNNVQSINNSAIDESSCHVGNPGVHLKLSSRPMEALVYEKTREPLQTERRASRPIPNQKPTHEPRIRRRCLRALMMESSESDIENPQKPRRHGCRFNCEDKKKDANQMPIVQNNGETTSRA</sequence>